<organism evidence="8 9">
    <name type="scientific">Paraburkholderia phenazinium</name>
    <dbReference type="NCBI Taxonomy" id="60549"/>
    <lineage>
        <taxon>Bacteria</taxon>
        <taxon>Pseudomonadati</taxon>
        <taxon>Pseudomonadota</taxon>
        <taxon>Betaproteobacteria</taxon>
        <taxon>Burkholderiales</taxon>
        <taxon>Burkholderiaceae</taxon>
        <taxon>Paraburkholderia</taxon>
    </lineage>
</organism>
<comment type="similarity">
    <text evidence="1">Belongs to the low molecular weight phosphotyrosine protein phosphatase family.</text>
</comment>
<dbReference type="InterPro" id="IPR036196">
    <property type="entry name" value="Ptyr_pPase_sf"/>
</dbReference>
<evidence type="ECO:0000259" key="7">
    <source>
        <dbReference type="SMART" id="SM00226"/>
    </source>
</evidence>
<keyword evidence="3" id="KW-0378">Hydrolase</keyword>
<evidence type="ECO:0000256" key="3">
    <source>
        <dbReference type="ARBA" id="ARBA00022801"/>
    </source>
</evidence>
<feature type="domain" description="Phosphotyrosine protein phosphatase I" evidence="7">
    <location>
        <begin position="3"/>
        <end position="140"/>
    </location>
</feature>
<evidence type="ECO:0000313" key="9">
    <source>
        <dbReference type="Proteomes" id="UP000185151"/>
    </source>
</evidence>
<name>A0A1N6G853_9BURK</name>
<dbReference type="PANTHER" id="PTHR11717:SF31">
    <property type="entry name" value="LOW MOLECULAR WEIGHT PROTEIN-TYROSINE-PHOSPHATASE ETP-RELATED"/>
    <property type="match status" value="1"/>
</dbReference>
<feature type="active site" description="Nucleophile" evidence="6">
    <location>
        <position position="9"/>
    </location>
</feature>
<dbReference type="EMBL" id="FSRU01000001">
    <property type="protein sequence ID" value="SIO03705.1"/>
    <property type="molecule type" value="Genomic_DNA"/>
</dbReference>
<dbReference type="SUPFAM" id="SSF52788">
    <property type="entry name" value="Phosphotyrosine protein phosphatases I"/>
    <property type="match status" value="1"/>
</dbReference>
<proteinExistence type="inferred from homology"/>
<dbReference type="SMART" id="SM00226">
    <property type="entry name" value="LMWPc"/>
    <property type="match status" value="1"/>
</dbReference>
<dbReference type="GO" id="GO:0004725">
    <property type="term" value="F:protein tyrosine phosphatase activity"/>
    <property type="evidence" value="ECO:0007669"/>
    <property type="project" value="UniProtKB-EC"/>
</dbReference>
<keyword evidence="4" id="KW-0904">Protein phosphatase</keyword>
<keyword evidence="9" id="KW-1185">Reference proteome</keyword>
<dbReference type="Gene3D" id="3.40.50.2300">
    <property type="match status" value="1"/>
</dbReference>
<dbReference type="Pfam" id="PF01451">
    <property type="entry name" value="LMWPc"/>
    <property type="match status" value="1"/>
</dbReference>
<sequence length="160" mass="18037">MIRSILTICIGNICRSPMAEALLASELPNCVVQSAGVGALVGQQADPLARELMQMKGLDIEHHRARQLLRSHCMSADLLLVMDLEQKRYVERFSPWSRGRIFRLGEFDNFDVRDPFGRGRAEFVIALDSIEQGVRAWAAKIATSNGWNKESETRKPLCHE</sequence>
<dbReference type="Proteomes" id="UP000185151">
    <property type="component" value="Unassembled WGS sequence"/>
</dbReference>
<evidence type="ECO:0000256" key="5">
    <source>
        <dbReference type="ARBA" id="ARBA00051722"/>
    </source>
</evidence>
<dbReference type="InterPro" id="IPR017867">
    <property type="entry name" value="Tyr_phospatase_low_mol_wt"/>
</dbReference>
<dbReference type="RefSeq" id="WP_367117593.1">
    <property type="nucleotide sequence ID" value="NZ_FSRU01000001.1"/>
</dbReference>
<evidence type="ECO:0000256" key="2">
    <source>
        <dbReference type="ARBA" id="ARBA00013064"/>
    </source>
</evidence>
<evidence type="ECO:0000256" key="1">
    <source>
        <dbReference type="ARBA" id="ARBA00011063"/>
    </source>
</evidence>
<dbReference type="InterPro" id="IPR050438">
    <property type="entry name" value="LMW_PTPase"/>
</dbReference>
<gene>
    <name evidence="8" type="ORF">SAMN05444165_0618</name>
</gene>
<dbReference type="PRINTS" id="PR00719">
    <property type="entry name" value="LMWPTPASE"/>
</dbReference>
<comment type="catalytic activity">
    <reaction evidence="5">
        <text>O-phospho-L-tyrosyl-[protein] + H2O = L-tyrosyl-[protein] + phosphate</text>
        <dbReference type="Rhea" id="RHEA:10684"/>
        <dbReference type="Rhea" id="RHEA-COMP:10136"/>
        <dbReference type="Rhea" id="RHEA-COMP:20101"/>
        <dbReference type="ChEBI" id="CHEBI:15377"/>
        <dbReference type="ChEBI" id="CHEBI:43474"/>
        <dbReference type="ChEBI" id="CHEBI:46858"/>
        <dbReference type="ChEBI" id="CHEBI:61978"/>
        <dbReference type="EC" id="3.1.3.48"/>
    </reaction>
</comment>
<dbReference type="PANTHER" id="PTHR11717">
    <property type="entry name" value="LOW MOLECULAR WEIGHT PROTEIN TYROSINE PHOSPHATASE"/>
    <property type="match status" value="1"/>
</dbReference>
<feature type="active site" description="Proton donor" evidence="6">
    <location>
        <position position="114"/>
    </location>
</feature>
<feature type="active site" evidence="6">
    <location>
        <position position="15"/>
    </location>
</feature>
<reference evidence="8 9" key="1">
    <citation type="submission" date="2016-11" db="EMBL/GenBank/DDBJ databases">
        <authorList>
            <person name="Jaros S."/>
            <person name="Januszkiewicz K."/>
            <person name="Wedrychowicz H."/>
        </authorList>
    </citation>
    <scope>NUCLEOTIDE SEQUENCE [LARGE SCALE GENOMIC DNA]</scope>
    <source>
        <strain evidence="8 9">GAS95</strain>
    </source>
</reference>
<dbReference type="EC" id="3.1.3.48" evidence="2"/>
<evidence type="ECO:0000256" key="6">
    <source>
        <dbReference type="PIRSR" id="PIRSR617867-1"/>
    </source>
</evidence>
<dbReference type="CDD" id="cd16343">
    <property type="entry name" value="LMWPTP"/>
    <property type="match status" value="1"/>
</dbReference>
<evidence type="ECO:0000256" key="4">
    <source>
        <dbReference type="ARBA" id="ARBA00022912"/>
    </source>
</evidence>
<dbReference type="InterPro" id="IPR023485">
    <property type="entry name" value="Ptyr_pPase"/>
</dbReference>
<dbReference type="AlphaFoldDB" id="A0A1N6G853"/>
<evidence type="ECO:0000313" key="8">
    <source>
        <dbReference type="EMBL" id="SIO03705.1"/>
    </source>
</evidence>
<accession>A0A1N6G853</accession>
<protein>
    <recommendedName>
        <fullName evidence="2">protein-tyrosine-phosphatase</fullName>
        <ecNumber evidence="2">3.1.3.48</ecNumber>
    </recommendedName>
</protein>